<evidence type="ECO:0000256" key="5">
    <source>
        <dbReference type="ARBA" id="ARBA00022801"/>
    </source>
</evidence>
<evidence type="ECO:0000256" key="12">
    <source>
        <dbReference type="ARBA" id="ARBA00023268"/>
    </source>
</evidence>
<comment type="catalytic activity">
    <reaction evidence="13">
        <text>acetyl-CoA + n malonyl-CoA + 2n NADPH + 2n H(+) = a long-chain fatty acid + (n+1) CoA + n CO2 + 2n NADP(+).</text>
        <dbReference type="EC" id="2.3.1.85"/>
    </reaction>
</comment>
<dbReference type="Pfam" id="PF00109">
    <property type="entry name" value="ketoacyl-synt"/>
    <property type="match status" value="1"/>
</dbReference>
<evidence type="ECO:0000256" key="1">
    <source>
        <dbReference type="ARBA" id="ARBA00012873"/>
    </source>
</evidence>
<dbReference type="InterPro" id="IPR016035">
    <property type="entry name" value="Acyl_Trfase/lysoPLipase"/>
</dbReference>
<dbReference type="Pfam" id="PF00698">
    <property type="entry name" value="Acyl_transf_1"/>
    <property type="match status" value="1"/>
</dbReference>
<keyword evidence="3" id="KW-0596">Phosphopantetheine</keyword>
<name>A0A8S3R622_MYTED</name>
<dbReference type="AlphaFoldDB" id="A0A8S3R622"/>
<dbReference type="Gene3D" id="3.40.366.10">
    <property type="entry name" value="Malonyl-Coenzyme A Acyl Carrier Protein, domain 2"/>
    <property type="match status" value="1"/>
</dbReference>
<keyword evidence="8" id="KW-0560">Oxidoreductase</keyword>
<dbReference type="Gene3D" id="3.30.70.3290">
    <property type="match status" value="1"/>
</dbReference>
<dbReference type="GO" id="GO:0016491">
    <property type="term" value="F:oxidoreductase activity"/>
    <property type="evidence" value="ECO:0007669"/>
    <property type="project" value="UniProtKB-KW"/>
</dbReference>
<comment type="caution">
    <text evidence="15">The sequence shown here is derived from an EMBL/GenBank/DDBJ whole genome shotgun (WGS) entry which is preliminary data.</text>
</comment>
<keyword evidence="9" id="KW-0520">NAD</keyword>
<dbReference type="InterPro" id="IPR016039">
    <property type="entry name" value="Thiolase-like"/>
</dbReference>
<keyword evidence="10" id="KW-0443">Lipid metabolism</keyword>
<dbReference type="InterPro" id="IPR032821">
    <property type="entry name" value="PKS_assoc"/>
</dbReference>
<dbReference type="SMART" id="SM00827">
    <property type="entry name" value="PKS_AT"/>
    <property type="match status" value="1"/>
</dbReference>
<dbReference type="SUPFAM" id="SSF53901">
    <property type="entry name" value="Thiolase-like"/>
    <property type="match status" value="1"/>
</dbReference>
<evidence type="ECO:0000313" key="16">
    <source>
        <dbReference type="Proteomes" id="UP000683360"/>
    </source>
</evidence>
<dbReference type="OrthoDB" id="329835at2759"/>
<proteinExistence type="predicted"/>
<accession>A0A8S3R622</accession>
<evidence type="ECO:0000256" key="2">
    <source>
        <dbReference type="ARBA" id="ARBA00018769"/>
    </source>
</evidence>
<dbReference type="SUPFAM" id="SSF52151">
    <property type="entry name" value="FabD/lysophospholipase-like"/>
    <property type="match status" value="1"/>
</dbReference>
<keyword evidence="12" id="KW-0511">Multifunctional enzyme</keyword>
<dbReference type="Proteomes" id="UP000683360">
    <property type="component" value="Unassembled WGS sequence"/>
</dbReference>
<dbReference type="Pfam" id="PF02801">
    <property type="entry name" value="Ketoacyl-synt_C"/>
    <property type="match status" value="1"/>
</dbReference>
<dbReference type="GO" id="GO:0016787">
    <property type="term" value="F:hydrolase activity"/>
    <property type="evidence" value="ECO:0007669"/>
    <property type="project" value="UniProtKB-KW"/>
</dbReference>
<dbReference type="InterPro" id="IPR014043">
    <property type="entry name" value="Acyl_transferase_dom"/>
</dbReference>
<evidence type="ECO:0000256" key="3">
    <source>
        <dbReference type="ARBA" id="ARBA00022450"/>
    </source>
</evidence>
<organism evidence="15 16">
    <name type="scientific">Mytilus edulis</name>
    <name type="common">Blue mussel</name>
    <dbReference type="NCBI Taxonomy" id="6550"/>
    <lineage>
        <taxon>Eukaryota</taxon>
        <taxon>Metazoa</taxon>
        <taxon>Spiralia</taxon>
        <taxon>Lophotrochozoa</taxon>
        <taxon>Mollusca</taxon>
        <taxon>Bivalvia</taxon>
        <taxon>Autobranchia</taxon>
        <taxon>Pteriomorphia</taxon>
        <taxon>Mytilida</taxon>
        <taxon>Mytiloidea</taxon>
        <taxon>Mytilidae</taxon>
        <taxon>Mytilinae</taxon>
        <taxon>Mytilus</taxon>
    </lineage>
</organism>
<dbReference type="InterPro" id="IPR001227">
    <property type="entry name" value="Ac_transferase_dom_sf"/>
</dbReference>
<keyword evidence="15" id="KW-0012">Acyltransferase</keyword>
<evidence type="ECO:0000256" key="13">
    <source>
        <dbReference type="ARBA" id="ARBA00044883"/>
    </source>
</evidence>
<dbReference type="SMART" id="SM00825">
    <property type="entry name" value="PKS_KS"/>
    <property type="match status" value="1"/>
</dbReference>
<dbReference type="PROSITE" id="PS52004">
    <property type="entry name" value="KS3_2"/>
    <property type="match status" value="1"/>
</dbReference>
<evidence type="ECO:0000256" key="10">
    <source>
        <dbReference type="ARBA" id="ARBA00023098"/>
    </source>
</evidence>
<keyword evidence="6" id="KW-0276">Fatty acid metabolism</keyword>
<evidence type="ECO:0000256" key="9">
    <source>
        <dbReference type="ARBA" id="ARBA00023027"/>
    </source>
</evidence>
<dbReference type="GO" id="GO:0004312">
    <property type="term" value="F:fatty acid synthase activity"/>
    <property type="evidence" value="ECO:0007669"/>
    <property type="project" value="UniProtKB-EC"/>
</dbReference>
<dbReference type="InterPro" id="IPR014031">
    <property type="entry name" value="Ketoacyl_synth_C"/>
</dbReference>
<dbReference type="CDD" id="cd00833">
    <property type="entry name" value="PKS"/>
    <property type="match status" value="1"/>
</dbReference>
<protein>
    <recommendedName>
        <fullName evidence="2">Fatty acid synthase</fullName>
        <ecNumber evidence="1">2.3.1.85</ecNumber>
    </recommendedName>
</protein>
<dbReference type="InterPro" id="IPR014030">
    <property type="entry name" value="Ketoacyl_synth_N"/>
</dbReference>
<dbReference type="InterPro" id="IPR016036">
    <property type="entry name" value="Malonyl_transacylase_ACP-bd"/>
</dbReference>
<dbReference type="PANTHER" id="PTHR43775">
    <property type="entry name" value="FATTY ACID SYNTHASE"/>
    <property type="match status" value="1"/>
</dbReference>
<keyword evidence="16" id="KW-1185">Reference proteome</keyword>
<evidence type="ECO:0000259" key="14">
    <source>
        <dbReference type="PROSITE" id="PS52004"/>
    </source>
</evidence>
<dbReference type="InterPro" id="IPR020841">
    <property type="entry name" value="PKS_Beta-ketoAc_synthase_dom"/>
</dbReference>
<gene>
    <name evidence="15" type="ORF">MEDL_18591</name>
</gene>
<dbReference type="Pfam" id="PF16197">
    <property type="entry name" value="KAsynt_C_assoc"/>
    <property type="match status" value="1"/>
</dbReference>
<reference evidence="15" key="1">
    <citation type="submission" date="2021-03" db="EMBL/GenBank/DDBJ databases">
        <authorList>
            <person name="Bekaert M."/>
        </authorList>
    </citation>
    <scope>NUCLEOTIDE SEQUENCE</scope>
</reference>
<evidence type="ECO:0000313" key="15">
    <source>
        <dbReference type="EMBL" id="CAG2204112.1"/>
    </source>
</evidence>
<keyword evidence="11" id="KW-0275">Fatty acid biosynthesis</keyword>
<keyword evidence="7" id="KW-0521">NADP</keyword>
<evidence type="ECO:0000256" key="7">
    <source>
        <dbReference type="ARBA" id="ARBA00022857"/>
    </source>
</evidence>
<dbReference type="Gene3D" id="3.40.47.10">
    <property type="match status" value="1"/>
</dbReference>
<keyword evidence="5" id="KW-0378">Hydrolase</keyword>
<dbReference type="InterPro" id="IPR050091">
    <property type="entry name" value="PKS_NRPS_Biosynth_Enz"/>
</dbReference>
<evidence type="ECO:0000256" key="8">
    <source>
        <dbReference type="ARBA" id="ARBA00023002"/>
    </source>
</evidence>
<feature type="domain" description="Ketosynthase family 3 (KS3)" evidence="14">
    <location>
        <begin position="1"/>
        <end position="366"/>
    </location>
</feature>
<dbReference type="SUPFAM" id="SSF55048">
    <property type="entry name" value="Probable ACP-binding domain of malonyl-CoA ACP transacylase"/>
    <property type="match status" value="1"/>
</dbReference>
<evidence type="ECO:0000256" key="11">
    <source>
        <dbReference type="ARBA" id="ARBA00023160"/>
    </source>
</evidence>
<dbReference type="GO" id="GO:0006633">
    <property type="term" value="P:fatty acid biosynthetic process"/>
    <property type="evidence" value="ECO:0007669"/>
    <property type="project" value="UniProtKB-KW"/>
</dbReference>
<keyword evidence="15" id="KW-0808">Transferase</keyword>
<evidence type="ECO:0000256" key="6">
    <source>
        <dbReference type="ARBA" id="ARBA00022832"/>
    </source>
</evidence>
<evidence type="ECO:0000256" key="4">
    <source>
        <dbReference type="ARBA" id="ARBA00022516"/>
    </source>
</evidence>
<dbReference type="EMBL" id="CAJPWZ010000938">
    <property type="protein sequence ID" value="CAG2204112.1"/>
    <property type="molecule type" value="Genomic_DNA"/>
</dbReference>
<dbReference type="EC" id="2.3.1.85" evidence="1"/>
<dbReference type="PANTHER" id="PTHR43775:SF7">
    <property type="entry name" value="FATTY ACID SYNTHASE"/>
    <property type="match status" value="1"/>
</dbReference>
<sequence length="754" mass="83029">MDPQLRIMLELTHEVLVDLGICSSQTGRQYGSSVTGHVGINSCSTGRYMKCNFCNLNIGVSPATIRGSNTAVYIGCGMSEAWEALSTDNSNVTGYSPLGCTTSMFANRISFAFDLRGPSYGLRNGCGSGLLALDRAISSIRLGDCDTAIVAGCNLCMKPATSVQLAEMNLLSMDGHCRCFDERGEGFGRSEGVVVMCLQKKAKAKRVYCTVIHSKSATFTTENNNFNFPNFEEERQFLHETYREARLDASHISYMETGSSCTKMSDTIELNAISDVICKNKSKPLLIGSVKSNIGHTEATSGLAAVSKIIIAMEDGVIPPNLHFNMPNIQNEQIKVVSERTRLNGEYCAVNSFGLGGVNVHTILKSYDKDKKYHFANEKKRLCIYSARTKQGLESIFHLMKSHHKDSYLHYLLNETSGPWNKQLPYRGYVVLNGKNQLQEIQLPIYDLQKIEIESQRPLWFIFSGMGTQWPKMGRQMMQINMFRTSIMKCDRALRPHGVSLYDMIMEGDVNVFDSVTNSFIAIAAIQVALVDMLFSMNIKPDGVVGHSVGELGCGYADGCQTAEETVLAAYWRGYCIAEANLPPGGMAAVGMTWEEAKKKCPEGVIPACHNAKGTVTISGPLEKVSKVNSAGVAFHSGIMQKVAPRLKEEMSKVLKPKPRTSKWISSSIPEAKWHTDLAKMASADYLVNNLVSPVLFQEALKHIPSNAMVIEIAPHGLLQAVLKRSLDSTCSMASLMKREHQCNPDFFFSNLGK</sequence>
<keyword evidence="4" id="KW-0444">Lipid biosynthesis</keyword>